<comment type="function">
    <text evidence="4">Functions in the N-end rule pathway of protein degradation where it conjugates Leu from its aminoacyl-tRNA to the N-termini of proteins containing an N-terminal aspartate or glutamate.</text>
</comment>
<dbReference type="NCBIfam" id="NF002342">
    <property type="entry name" value="PRK01305.1-3"/>
    <property type="match status" value="1"/>
</dbReference>
<evidence type="ECO:0000259" key="5">
    <source>
        <dbReference type="Pfam" id="PF04376"/>
    </source>
</evidence>
<dbReference type="HAMAP" id="MF_00689">
    <property type="entry name" value="Bpt"/>
    <property type="match status" value="1"/>
</dbReference>
<dbReference type="InterPro" id="IPR007471">
    <property type="entry name" value="N-end_Aminoacyl_Trfase_N"/>
</dbReference>
<dbReference type="GO" id="GO:0008914">
    <property type="term" value="F:leucyl-tRNA--protein transferase activity"/>
    <property type="evidence" value="ECO:0007669"/>
    <property type="project" value="UniProtKB-UniRule"/>
</dbReference>
<dbReference type="NCBIfam" id="NF002341">
    <property type="entry name" value="PRK01305.1-1"/>
    <property type="match status" value="1"/>
</dbReference>
<accession>A0A2U2N055</accession>
<dbReference type="EC" id="2.3.2.29" evidence="4"/>
<dbReference type="GO" id="GO:0005737">
    <property type="term" value="C:cytoplasm"/>
    <property type="evidence" value="ECO:0007669"/>
    <property type="project" value="UniProtKB-SubCell"/>
</dbReference>
<dbReference type="PANTHER" id="PTHR21367">
    <property type="entry name" value="ARGININE-TRNA-PROTEIN TRANSFERASE 1"/>
    <property type="match status" value="1"/>
</dbReference>
<comment type="caution">
    <text evidence="7">The sequence shown here is derived from an EMBL/GenBank/DDBJ whole genome shotgun (WGS) entry which is preliminary data.</text>
</comment>
<reference evidence="7 8" key="1">
    <citation type="submission" date="2018-05" db="EMBL/GenBank/DDBJ databases">
        <title>Spiribacter halobius sp. nov., a moderately halophilic bacterium isolated from marine solar saltern.</title>
        <authorList>
            <person name="Zheng W.-S."/>
            <person name="Lu D.-C."/>
            <person name="Du Z.-J."/>
        </authorList>
    </citation>
    <scope>NUCLEOTIDE SEQUENCE [LARGE SCALE GENOMIC DNA]</scope>
    <source>
        <strain evidence="7 8">E85</strain>
    </source>
</reference>
<evidence type="ECO:0000256" key="2">
    <source>
        <dbReference type="ARBA" id="ARBA00022679"/>
    </source>
</evidence>
<comment type="similarity">
    <text evidence="4">Belongs to the R-transferase family. Bpt subfamily.</text>
</comment>
<evidence type="ECO:0000313" key="8">
    <source>
        <dbReference type="Proteomes" id="UP000245474"/>
    </source>
</evidence>
<sequence>MRLFPTGLHECPYFGDRPARLGFVDPRLPLDSSAYDQLLAHGFRRSGEQIYRPICPGCTACRSLRLPVHRFRPRRRHRRCRRDNHDVRLRSRGRVLDPAHHALYTRYVRARHPGGGMDDADPDLYWRFLTADWCHTEFLELRAGQDLLGVAVTDVTDGAFSAVYTFYDPDLPRRSLGTLAILMQIEEAQRRGLDWLYLGYWIEDCPRMSYKADFRPHEVFTPEGWEAVE</sequence>
<keyword evidence="2 4" id="KW-0808">Transferase</keyword>
<keyword evidence="1 4" id="KW-0963">Cytoplasm</keyword>
<evidence type="ECO:0000256" key="1">
    <source>
        <dbReference type="ARBA" id="ARBA00022490"/>
    </source>
</evidence>
<organism evidence="7 8">
    <name type="scientific">Sediminicurvatus halobius</name>
    <dbReference type="NCBI Taxonomy" id="2182432"/>
    <lineage>
        <taxon>Bacteria</taxon>
        <taxon>Pseudomonadati</taxon>
        <taxon>Pseudomonadota</taxon>
        <taxon>Gammaproteobacteria</taxon>
        <taxon>Chromatiales</taxon>
        <taxon>Ectothiorhodospiraceae</taxon>
        <taxon>Sediminicurvatus</taxon>
    </lineage>
</organism>
<dbReference type="GO" id="GO:0004057">
    <property type="term" value="F:arginyl-tRNA--protein transferase activity"/>
    <property type="evidence" value="ECO:0007669"/>
    <property type="project" value="InterPro"/>
</dbReference>
<dbReference type="InterPro" id="IPR016181">
    <property type="entry name" value="Acyl_CoA_acyltransferase"/>
</dbReference>
<feature type="domain" description="N-end aminoacyl transferase N-terminal" evidence="5">
    <location>
        <begin position="9"/>
        <end position="79"/>
    </location>
</feature>
<dbReference type="NCBIfam" id="NF002346">
    <property type="entry name" value="PRK01305.2-3"/>
    <property type="match status" value="1"/>
</dbReference>
<dbReference type="AlphaFoldDB" id="A0A2U2N055"/>
<dbReference type="SUPFAM" id="SSF55729">
    <property type="entry name" value="Acyl-CoA N-acyltransferases (Nat)"/>
    <property type="match status" value="1"/>
</dbReference>
<keyword evidence="3 4" id="KW-0012">Acyltransferase</keyword>
<dbReference type="InterPro" id="IPR017138">
    <property type="entry name" value="Asp_Glu_LeuTrfase"/>
</dbReference>
<feature type="domain" description="N-end rule aminoacyl transferase C-terminal" evidence="6">
    <location>
        <begin position="100"/>
        <end position="220"/>
    </location>
</feature>
<evidence type="ECO:0000313" key="7">
    <source>
        <dbReference type="EMBL" id="PWG62437.1"/>
    </source>
</evidence>
<evidence type="ECO:0000256" key="3">
    <source>
        <dbReference type="ARBA" id="ARBA00023315"/>
    </source>
</evidence>
<dbReference type="Pfam" id="PF04376">
    <property type="entry name" value="ATE_N"/>
    <property type="match status" value="1"/>
</dbReference>
<dbReference type="Pfam" id="PF04377">
    <property type="entry name" value="ATE_C"/>
    <property type="match status" value="1"/>
</dbReference>
<dbReference type="EMBL" id="QFFI01000019">
    <property type="protein sequence ID" value="PWG62437.1"/>
    <property type="molecule type" value="Genomic_DNA"/>
</dbReference>
<dbReference type="InterPro" id="IPR030700">
    <property type="entry name" value="N-end_Aminoacyl_Trfase"/>
</dbReference>
<dbReference type="Proteomes" id="UP000245474">
    <property type="component" value="Unassembled WGS sequence"/>
</dbReference>
<proteinExistence type="inferred from homology"/>
<protein>
    <recommendedName>
        <fullName evidence="4">Aspartate/glutamate leucyltransferase</fullName>
        <ecNumber evidence="4">2.3.2.29</ecNumber>
    </recommendedName>
</protein>
<evidence type="ECO:0000256" key="4">
    <source>
        <dbReference type="HAMAP-Rule" id="MF_00689"/>
    </source>
</evidence>
<comment type="catalytic activity">
    <reaction evidence="4">
        <text>N-terminal L-glutamyl-[protein] + L-leucyl-tRNA(Leu) = N-terminal L-leucyl-L-glutamyl-[protein] + tRNA(Leu) + H(+)</text>
        <dbReference type="Rhea" id="RHEA:50412"/>
        <dbReference type="Rhea" id="RHEA-COMP:9613"/>
        <dbReference type="Rhea" id="RHEA-COMP:9622"/>
        <dbReference type="Rhea" id="RHEA-COMP:12664"/>
        <dbReference type="Rhea" id="RHEA-COMP:12668"/>
        <dbReference type="ChEBI" id="CHEBI:15378"/>
        <dbReference type="ChEBI" id="CHEBI:64721"/>
        <dbReference type="ChEBI" id="CHEBI:78442"/>
        <dbReference type="ChEBI" id="CHEBI:78494"/>
        <dbReference type="ChEBI" id="CHEBI:133041"/>
        <dbReference type="EC" id="2.3.2.29"/>
    </reaction>
</comment>
<comment type="subcellular location">
    <subcellularLocation>
        <location evidence="4">Cytoplasm</location>
    </subcellularLocation>
</comment>
<dbReference type="PIRSF" id="PIRSF037208">
    <property type="entry name" value="ATE_pro_prd"/>
    <property type="match status" value="1"/>
</dbReference>
<dbReference type="InterPro" id="IPR007472">
    <property type="entry name" value="N-end_Aminoacyl_Trfase_C"/>
</dbReference>
<dbReference type="OrthoDB" id="9782022at2"/>
<dbReference type="GO" id="GO:0071596">
    <property type="term" value="P:ubiquitin-dependent protein catabolic process via the N-end rule pathway"/>
    <property type="evidence" value="ECO:0007669"/>
    <property type="project" value="InterPro"/>
</dbReference>
<keyword evidence="8" id="KW-1185">Reference proteome</keyword>
<comment type="catalytic activity">
    <reaction evidence="4">
        <text>N-terminal L-aspartyl-[protein] + L-leucyl-tRNA(Leu) = N-terminal L-leucyl-L-aspartyl-[protein] + tRNA(Leu) + H(+)</text>
        <dbReference type="Rhea" id="RHEA:50420"/>
        <dbReference type="Rhea" id="RHEA-COMP:9613"/>
        <dbReference type="Rhea" id="RHEA-COMP:9622"/>
        <dbReference type="Rhea" id="RHEA-COMP:12669"/>
        <dbReference type="Rhea" id="RHEA-COMP:12674"/>
        <dbReference type="ChEBI" id="CHEBI:15378"/>
        <dbReference type="ChEBI" id="CHEBI:64720"/>
        <dbReference type="ChEBI" id="CHEBI:78442"/>
        <dbReference type="ChEBI" id="CHEBI:78494"/>
        <dbReference type="ChEBI" id="CHEBI:133042"/>
        <dbReference type="EC" id="2.3.2.29"/>
    </reaction>
</comment>
<gene>
    <name evidence="4" type="primary">bpt</name>
    <name evidence="7" type="ORF">DEM34_12335</name>
</gene>
<dbReference type="PANTHER" id="PTHR21367:SF1">
    <property type="entry name" value="ARGINYL-TRNA--PROTEIN TRANSFERASE 1"/>
    <property type="match status" value="1"/>
</dbReference>
<name>A0A2U2N055_9GAMM</name>
<evidence type="ECO:0000259" key="6">
    <source>
        <dbReference type="Pfam" id="PF04377"/>
    </source>
</evidence>